<dbReference type="Pfam" id="PF04195">
    <property type="entry name" value="Transposase_28"/>
    <property type="match status" value="1"/>
</dbReference>
<sequence length="826" mass="91947">MLNELRGCSMRTALNILLFTILPSLFCNFTGQQCVGAFTGTPFCLNAYPFLAYTYNSDKIDVNYALFNSNEGIYDERANLHYDNLLDAQIDAAYAALQDAGYGKMEVVVTETGWASQGGKNEPGATVDNARTYNYNLRKRLAKRKGTPLRPNTVLRAYIFALFNENLKTGQLSEKNYGLFKADGSIVSRMILVFLDFILLPNRLRRESWFKGHITQNREDSQNPSVHSYGSGGRSPTFGSSSSSSSDSEHPATSPQKKPVDASTCAPSSFVAQVVSATQPGDEGFILLDNRLIQEQQSYMQKPQVHELRNLMPDGYQLTYRATWKSIIPLHVGTSIGIHYHSIKDLGEFSIHPFKVLFLETYGIMPGQLAPNGHRLLGSFINVCRFLRIPFSLRLFDHMFDVRPRSKETLGFVVVSSHQGRTFLCGLPPSNKKWKDKYVCIKFPPAAFPFAQNVWGKRMKCQVKPVEAEDLAAWEATLRAGDASTRGLYHVGKWSVYPGRETDPEPEIVLPGVIPEAIPISRARGSKALATALAGPSRPANQPFLLDDQPARSHQGTSQPIHSGEIYINVDTFEFDNFMGETGHTSQAGQQVQPNEEGEPEEETAGESLQRKRRRTEEVNQPSHQGPQSSDAGKGPIVPRSPLLMSRSNEELFQAFRSDLNEQVGRIGEEYFARLVKSMDEEKARMEAMMAAKEADEQAQAKIQQLEAENARSAEEIARLGDELQKEQPERAAVAAAWAAQAPEEFAATALPDRETAIRFFQGLYKHQVSADIVDEIGTYGFESGQYSERKALYGILQQRIQGFQPKALSLPELHSEAPEPPFPGI</sequence>
<dbReference type="EMBL" id="OOIL02001634">
    <property type="protein sequence ID" value="VFQ77141.1"/>
    <property type="molecule type" value="Genomic_DNA"/>
</dbReference>
<evidence type="ECO:0000256" key="1">
    <source>
        <dbReference type="ARBA" id="ARBA00008773"/>
    </source>
</evidence>
<feature type="coiled-coil region" evidence="5">
    <location>
        <begin position="676"/>
        <end position="723"/>
    </location>
</feature>
<dbReference type="InterPro" id="IPR017853">
    <property type="entry name" value="GH"/>
</dbReference>
<feature type="region of interest" description="Disordered" evidence="6">
    <location>
        <begin position="531"/>
        <end position="564"/>
    </location>
</feature>
<comment type="similarity">
    <text evidence="1 4">Belongs to the glycosyl hydrolase 17 family.</text>
</comment>
<evidence type="ECO:0000256" key="4">
    <source>
        <dbReference type="RuleBase" id="RU004335"/>
    </source>
</evidence>
<evidence type="ECO:0000256" key="2">
    <source>
        <dbReference type="ARBA" id="ARBA00022801"/>
    </source>
</evidence>
<keyword evidence="2" id="KW-0378">Hydrolase</keyword>
<dbReference type="Pfam" id="PF00332">
    <property type="entry name" value="Glyco_hydro_17"/>
    <property type="match status" value="1"/>
</dbReference>
<evidence type="ECO:0000256" key="5">
    <source>
        <dbReference type="SAM" id="Coils"/>
    </source>
</evidence>
<dbReference type="GO" id="GO:0005975">
    <property type="term" value="P:carbohydrate metabolic process"/>
    <property type="evidence" value="ECO:0007669"/>
    <property type="project" value="InterPro"/>
</dbReference>
<name>A0A484LL59_9ASTE</name>
<dbReference type="AlphaFoldDB" id="A0A484LL59"/>
<keyword evidence="10" id="KW-1185">Reference proteome</keyword>
<evidence type="ECO:0000256" key="6">
    <source>
        <dbReference type="SAM" id="MobiDB-lite"/>
    </source>
</evidence>
<dbReference type="InterPro" id="IPR007321">
    <property type="entry name" value="Transposase_28"/>
</dbReference>
<feature type="compositionally biased region" description="Acidic residues" evidence="6">
    <location>
        <begin position="596"/>
        <end position="605"/>
    </location>
</feature>
<feature type="compositionally biased region" description="Low complexity" evidence="6">
    <location>
        <begin position="234"/>
        <end position="246"/>
    </location>
</feature>
<reference evidence="9 10" key="1">
    <citation type="submission" date="2018-04" db="EMBL/GenBank/DDBJ databases">
        <authorList>
            <person name="Vogel A."/>
        </authorList>
    </citation>
    <scope>NUCLEOTIDE SEQUENCE [LARGE SCALE GENOMIC DNA]</scope>
</reference>
<feature type="region of interest" description="Disordered" evidence="6">
    <location>
        <begin position="578"/>
        <end position="642"/>
    </location>
</feature>
<evidence type="ECO:0000256" key="7">
    <source>
        <dbReference type="SAM" id="SignalP"/>
    </source>
</evidence>
<dbReference type="Gene3D" id="3.20.20.80">
    <property type="entry name" value="Glycosidases"/>
    <property type="match status" value="1"/>
</dbReference>
<dbReference type="SUPFAM" id="SSF51445">
    <property type="entry name" value="(Trans)glycosidases"/>
    <property type="match status" value="1"/>
</dbReference>
<dbReference type="InterPro" id="IPR000490">
    <property type="entry name" value="Glyco_hydro_17"/>
</dbReference>
<feature type="chain" id="PRO_5019830466" description="Transposase (putative) gypsy type domain-containing protein" evidence="7">
    <location>
        <begin position="28"/>
        <end position="826"/>
    </location>
</feature>
<evidence type="ECO:0000313" key="10">
    <source>
        <dbReference type="Proteomes" id="UP000595140"/>
    </source>
</evidence>
<keyword evidence="7" id="KW-0732">Signal</keyword>
<keyword evidence="5" id="KW-0175">Coiled coil</keyword>
<feature type="signal peptide" evidence="7">
    <location>
        <begin position="1"/>
        <end position="27"/>
    </location>
</feature>
<dbReference type="GO" id="GO:0004553">
    <property type="term" value="F:hydrolase activity, hydrolyzing O-glycosyl compounds"/>
    <property type="evidence" value="ECO:0007669"/>
    <property type="project" value="InterPro"/>
</dbReference>
<evidence type="ECO:0000259" key="8">
    <source>
        <dbReference type="Pfam" id="PF04195"/>
    </source>
</evidence>
<feature type="domain" description="Transposase (putative) gypsy type" evidence="8">
    <location>
        <begin position="351"/>
        <end position="404"/>
    </location>
</feature>
<evidence type="ECO:0000256" key="3">
    <source>
        <dbReference type="ARBA" id="ARBA00023295"/>
    </source>
</evidence>
<accession>A0A484LL59</accession>
<dbReference type="CDD" id="cd22249">
    <property type="entry name" value="UDM1_RNF168_RNF169-like"/>
    <property type="match status" value="1"/>
</dbReference>
<protein>
    <recommendedName>
        <fullName evidence="8">Transposase (putative) gypsy type domain-containing protein</fullName>
    </recommendedName>
</protein>
<keyword evidence="3" id="KW-0326">Glycosidase</keyword>
<feature type="region of interest" description="Disordered" evidence="6">
    <location>
        <begin position="215"/>
        <end position="263"/>
    </location>
</feature>
<gene>
    <name evidence="9" type="ORF">CCAM_LOCUS18917</name>
</gene>
<feature type="compositionally biased region" description="Polar residues" evidence="6">
    <location>
        <begin position="552"/>
        <end position="561"/>
    </location>
</feature>
<dbReference type="InterPro" id="IPR044965">
    <property type="entry name" value="Glyco_hydro_17_plant"/>
</dbReference>
<evidence type="ECO:0000313" key="9">
    <source>
        <dbReference type="EMBL" id="VFQ77141.1"/>
    </source>
</evidence>
<organism evidence="9 10">
    <name type="scientific">Cuscuta campestris</name>
    <dbReference type="NCBI Taxonomy" id="132261"/>
    <lineage>
        <taxon>Eukaryota</taxon>
        <taxon>Viridiplantae</taxon>
        <taxon>Streptophyta</taxon>
        <taxon>Embryophyta</taxon>
        <taxon>Tracheophyta</taxon>
        <taxon>Spermatophyta</taxon>
        <taxon>Magnoliopsida</taxon>
        <taxon>eudicotyledons</taxon>
        <taxon>Gunneridae</taxon>
        <taxon>Pentapetalae</taxon>
        <taxon>asterids</taxon>
        <taxon>lamiids</taxon>
        <taxon>Solanales</taxon>
        <taxon>Convolvulaceae</taxon>
        <taxon>Cuscuteae</taxon>
        <taxon>Cuscuta</taxon>
        <taxon>Cuscuta subgen. Grammica</taxon>
        <taxon>Cuscuta sect. Cleistogrammica</taxon>
    </lineage>
</organism>
<proteinExistence type="inferred from homology"/>
<dbReference type="PANTHER" id="PTHR32227">
    <property type="entry name" value="GLUCAN ENDO-1,3-BETA-GLUCOSIDASE BG1-RELATED-RELATED"/>
    <property type="match status" value="1"/>
</dbReference>
<dbReference type="Proteomes" id="UP000595140">
    <property type="component" value="Unassembled WGS sequence"/>
</dbReference>
<feature type="compositionally biased region" description="Polar residues" evidence="6">
    <location>
        <begin position="583"/>
        <end position="594"/>
    </location>
</feature>
<feature type="compositionally biased region" description="Polar residues" evidence="6">
    <location>
        <begin position="619"/>
        <end position="631"/>
    </location>
</feature>